<proteinExistence type="predicted"/>
<evidence type="ECO:0000313" key="2">
    <source>
        <dbReference type="EMBL" id="SPZ00335.1"/>
    </source>
</evidence>
<dbReference type="EMBL" id="UAUF01000002">
    <property type="protein sequence ID" value="SPZ00128.1"/>
    <property type="molecule type" value="Genomic_DNA"/>
</dbReference>
<dbReference type="AlphaFoldDB" id="A0A2X2BZ55"/>
<protein>
    <submittedName>
        <fullName evidence="1">Uncharacterized protein</fullName>
    </submittedName>
</protein>
<evidence type="ECO:0000313" key="1">
    <source>
        <dbReference type="EMBL" id="SPZ00128.1"/>
    </source>
</evidence>
<name>A0A2X2BZ55_PSELU</name>
<evidence type="ECO:0000313" key="3">
    <source>
        <dbReference type="Proteomes" id="UP000250443"/>
    </source>
</evidence>
<dbReference type="RefSeq" id="WP_019367248.1">
    <property type="nucleotide sequence ID" value="NZ_DALZQD010000013.1"/>
</dbReference>
<accession>A0A2X2BZ55</accession>
<organism evidence="1 3">
    <name type="scientific">Pseudomonas luteola</name>
    <dbReference type="NCBI Taxonomy" id="47886"/>
    <lineage>
        <taxon>Bacteria</taxon>
        <taxon>Pseudomonadati</taxon>
        <taxon>Pseudomonadota</taxon>
        <taxon>Gammaproteobacteria</taxon>
        <taxon>Pseudomonadales</taxon>
        <taxon>Pseudomonadaceae</taxon>
        <taxon>Pseudomonas</taxon>
    </lineage>
</organism>
<dbReference type="Proteomes" id="UP000250443">
    <property type="component" value="Unassembled WGS sequence"/>
</dbReference>
<dbReference type="EMBL" id="UAUF01000002">
    <property type="protein sequence ID" value="SPZ00335.1"/>
    <property type="molecule type" value="Genomic_DNA"/>
</dbReference>
<reference evidence="1 3" key="1">
    <citation type="submission" date="2018-06" db="EMBL/GenBank/DDBJ databases">
        <authorList>
            <consortium name="Pathogen Informatics"/>
            <person name="Doyle S."/>
        </authorList>
    </citation>
    <scope>NUCLEOTIDE SEQUENCE [LARGE SCALE GENOMIC DNA]</scope>
    <source>
        <strain evidence="1 3">NCTC11842</strain>
    </source>
</reference>
<gene>
    <name evidence="1" type="ORF">NCTC11842_00273</name>
    <name evidence="2" type="ORF">NCTC11842_00484</name>
</gene>
<sequence length="117" mass="12880">MPFLLVALLAWGIWLWSGDAEQAAQVNYSAQRNEAQDSILVGLTALNDPAVNAFVNEWRSAYPSPTPEQLSRLRIAEQNIRNNPSVALTYTVNWKNTHALCGQLTTPLGDIECTPGL</sequence>